<evidence type="ECO:0000313" key="2">
    <source>
        <dbReference type="Proteomes" id="UP000237271"/>
    </source>
</evidence>
<dbReference type="OrthoDB" id="112549at2759"/>
<accession>A0A2P4Y1S0</accession>
<protein>
    <submittedName>
        <fullName evidence="1">Uncharacterized protein</fullName>
    </submittedName>
</protein>
<proteinExistence type="predicted"/>
<keyword evidence="2" id="KW-1185">Reference proteome</keyword>
<dbReference type="EMBL" id="NCKW01006416">
    <property type="protein sequence ID" value="POM71755.1"/>
    <property type="molecule type" value="Genomic_DNA"/>
</dbReference>
<reference evidence="1 2" key="1">
    <citation type="journal article" date="2017" name="Genome Biol. Evol.">
        <title>Phytophthora megakarya and P. palmivora, closely related causal agents of cacao black pod rot, underwent increases in genome sizes and gene numbers by different mechanisms.</title>
        <authorList>
            <person name="Ali S.S."/>
            <person name="Shao J."/>
            <person name="Lary D.J."/>
            <person name="Kronmiller B."/>
            <person name="Shen D."/>
            <person name="Strem M.D."/>
            <person name="Amoako-Attah I."/>
            <person name="Akrofi A.Y."/>
            <person name="Begoude B.A."/>
            <person name="Ten Hoopen G.M."/>
            <person name="Coulibaly K."/>
            <person name="Kebe B.I."/>
            <person name="Melnick R.L."/>
            <person name="Guiltinan M.J."/>
            <person name="Tyler B.M."/>
            <person name="Meinhardt L.W."/>
            <person name="Bailey B.A."/>
        </authorList>
    </citation>
    <scope>NUCLEOTIDE SEQUENCE [LARGE SCALE GENOMIC DNA]</scope>
    <source>
        <strain evidence="2">sbr112.9</strain>
    </source>
</reference>
<dbReference type="AlphaFoldDB" id="A0A2P4Y1S0"/>
<dbReference type="PANTHER" id="PTHR16230">
    <property type="entry name" value="CAPPUCCINO"/>
    <property type="match status" value="1"/>
</dbReference>
<dbReference type="PANTHER" id="PTHR16230:SF3">
    <property type="entry name" value="BIOGENESIS OF LYSOSOMAL ORGANELLES COMPLEX-1, SUBUNIT 4, CAPPUCCINO"/>
    <property type="match status" value="1"/>
</dbReference>
<dbReference type="Proteomes" id="UP000237271">
    <property type="component" value="Unassembled WGS sequence"/>
</dbReference>
<dbReference type="GO" id="GO:0031083">
    <property type="term" value="C:BLOC-1 complex"/>
    <property type="evidence" value="ECO:0007669"/>
    <property type="project" value="TreeGrafter"/>
</dbReference>
<name>A0A2P4Y1S0_9STRA</name>
<organism evidence="1 2">
    <name type="scientific">Phytophthora palmivora</name>
    <dbReference type="NCBI Taxonomy" id="4796"/>
    <lineage>
        <taxon>Eukaryota</taxon>
        <taxon>Sar</taxon>
        <taxon>Stramenopiles</taxon>
        <taxon>Oomycota</taxon>
        <taxon>Peronosporomycetes</taxon>
        <taxon>Peronosporales</taxon>
        <taxon>Peronosporaceae</taxon>
        <taxon>Phytophthora</taxon>
    </lineage>
</organism>
<comment type="caution">
    <text evidence="1">The sequence shown here is derived from an EMBL/GenBank/DDBJ whole genome shotgun (WGS) entry which is preliminary data.</text>
</comment>
<dbReference type="InterPro" id="IPR024857">
    <property type="entry name" value="Cappuccino"/>
</dbReference>
<evidence type="ECO:0000313" key="1">
    <source>
        <dbReference type="EMBL" id="POM71755.1"/>
    </source>
</evidence>
<sequence>MASPIASSGQTTQARSIVTLDGYVSRGKAPPNSVPRDHAMLQDFAAYLELRLKSQNLSMLRRIFADFLNEQENTLVPMMQQGCTMITIFPVLRTSIERRRQAEILLAKPKYHLDMRGCVFLYLQYRTATRNMALLKHLFLEFVWHQETSLLEFVERGCQVISVIPFELPQMRLPQVEQSESPRKPAMTKEMIHTQLELARKMEPFVAQSPWEAVYGKLPAPFEEEKYPELSRKFRKFWQKHSRAVWERKFWAPASRKANVFEFHKRNNRQLTAKNAFESLIIAVYEEFGAAFFVKLDMQKPRHTGWWYRGPVVALFALQQLKGEDAMWEYVKNDTFERFPDCNLPLPLASANSAALRRCDKRDSESMWMANHPLTVDILREIALLKEEQATL</sequence>
<gene>
    <name evidence="1" type="ORF">PHPALM_11634</name>
</gene>